<organism evidence="1 2">
    <name type="scientific">Mythimna loreyi</name>
    <dbReference type="NCBI Taxonomy" id="667449"/>
    <lineage>
        <taxon>Eukaryota</taxon>
        <taxon>Metazoa</taxon>
        <taxon>Ecdysozoa</taxon>
        <taxon>Arthropoda</taxon>
        <taxon>Hexapoda</taxon>
        <taxon>Insecta</taxon>
        <taxon>Pterygota</taxon>
        <taxon>Neoptera</taxon>
        <taxon>Endopterygota</taxon>
        <taxon>Lepidoptera</taxon>
        <taxon>Glossata</taxon>
        <taxon>Ditrysia</taxon>
        <taxon>Noctuoidea</taxon>
        <taxon>Noctuidae</taxon>
        <taxon>Noctuinae</taxon>
        <taxon>Hadenini</taxon>
        <taxon>Mythimna</taxon>
    </lineage>
</organism>
<accession>A0ACC2R670</accession>
<sequence length="158" mass="18682">MRNTWLKVARRDPGLLSNKSRLYFCEDHFDLEHDMENYVKYKIMGSVKRIKMKPNCIPSRFAWNRKHKILEESHPTEAKRQRVELPQDSYHDYKEAENNEVSSYAEGLQTEMGGPSQVLKKQEHKVTQINQMQEHKAIQVVPSQKHTAIQLFDTDITR</sequence>
<name>A0ACC2R670_9NEOP</name>
<keyword evidence="2" id="KW-1185">Reference proteome</keyword>
<proteinExistence type="predicted"/>
<reference evidence="1" key="1">
    <citation type="submission" date="2023-03" db="EMBL/GenBank/DDBJ databases">
        <title>Chromosome-level genomes of two armyworms, Mythimna separata and Mythimna loreyi, provide insights into the biosynthesis and reception of sex pheromones.</title>
        <authorList>
            <person name="Zhao H."/>
        </authorList>
    </citation>
    <scope>NUCLEOTIDE SEQUENCE</scope>
    <source>
        <strain evidence="1">BeijingLab</strain>
    </source>
</reference>
<protein>
    <submittedName>
        <fullName evidence="1">Uncharacterized protein</fullName>
    </submittedName>
</protein>
<dbReference type="Proteomes" id="UP001231649">
    <property type="component" value="Chromosome 11"/>
</dbReference>
<evidence type="ECO:0000313" key="1">
    <source>
        <dbReference type="EMBL" id="KAJ8733074.1"/>
    </source>
</evidence>
<gene>
    <name evidence="1" type="ORF">PYW08_001372</name>
</gene>
<dbReference type="EMBL" id="CM056787">
    <property type="protein sequence ID" value="KAJ8733074.1"/>
    <property type="molecule type" value="Genomic_DNA"/>
</dbReference>
<evidence type="ECO:0000313" key="2">
    <source>
        <dbReference type="Proteomes" id="UP001231649"/>
    </source>
</evidence>
<comment type="caution">
    <text evidence="1">The sequence shown here is derived from an EMBL/GenBank/DDBJ whole genome shotgun (WGS) entry which is preliminary data.</text>
</comment>